<proteinExistence type="predicted"/>
<evidence type="ECO:0000256" key="2">
    <source>
        <dbReference type="ARBA" id="ARBA00023012"/>
    </source>
</evidence>
<feature type="compositionally biased region" description="Acidic residues" evidence="4">
    <location>
        <begin position="526"/>
        <end position="537"/>
    </location>
</feature>
<feature type="compositionally biased region" description="Polar residues" evidence="4">
    <location>
        <begin position="813"/>
        <end position="825"/>
    </location>
</feature>
<evidence type="ECO:0000313" key="7">
    <source>
        <dbReference type="Proteomes" id="UP001214603"/>
    </source>
</evidence>
<feature type="region of interest" description="Disordered" evidence="4">
    <location>
        <begin position="810"/>
        <end position="969"/>
    </location>
</feature>
<dbReference type="PANTHER" id="PTHR45339:SF1">
    <property type="entry name" value="HYBRID SIGNAL TRANSDUCTION HISTIDINE KINASE J"/>
    <property type="match status" value="1"/>
</dbReference>
<feature type="compositionally biased region" description="Low complexity" evidence="4">
    <location>
        <begin position="585"/>
        <end position="610"/>
    </location>
</feature>
<reference evidence="6" key="1">
    <citation type="submission" date="2023-03" db="EMBL/GenBank/DDBJ databases">
        <title>Mating type loci evolution in Malassezia.</title>
        <authorList>
            <person name="Coelho M.A."/>
        </authorList>
    </citation>
    <scope>NUCLEOTIDE SEQUENCE</scope>
    <source>
        <strain evidence="6">CBS 7876</strain>
    </source>
</reference>
<dbReference type="PANTHER" id="PTHR45339">
    <property type="entry name" value="HYBRID SIGNAL TRANSDUCTION HISTIDINE KINASE J"/>
    <property type="match status" value="1"/>
</dbReference>
<dbReference type="FunFam" id="3.40.50.2300:FF:000146">
    <property type="entry name" value="Putative two-component response regulator SSK1p"/>
    <property type="match status" value="1"/>
</dbReference>
<feature type="region of interest" description="Disordered" evidence="4">
    <location>
        <begin position="1142"/>
        <end position="1200"/>
    </location>
</feature>
<dbReference type="CDD" id="cd17546">
    <property type="entry name" value="REC_hyHK_CKI1_RcsC-like"/>
    <property type="match status" value="1"/>
</dbReference>
<sequence length="1200" mass="125805">MAASQKAYELLSQTLLQCIDSTLQALWQPHSAQQLVPTSAPSLQAVVHTTAALQWLGAWLAHATAATAIPIPEAPVSSSSHVEDLVQMAADIVATNAVANRVQLFLAAPLPLEAPGDATSAPRFLVDDAEMSLPWYPSAYYGVAMHPILVHILSWLVQLSAQDSRVIVLPVTSSHASNARIDFFFDSTLPQDETAWPAWLGAQANLQHVLDELGVMATQGPLKPDEIHALPVLQPLEGATNATYLQVSLRRPRSIDLLSSAPVDFATGAPSLVRLVHALPLEAMLPHLVHKRVRLFPWGSSTDLRSIQLRAYLLDLGCDAHIAMPDRTAHAPPDARTPPASSEHAGRTHGPSTPDSGARAASAPDNAPAATTPDGGTSAATTPDGSAPPHPLSGLPRPQLEALYTDKHLAGVDKDGRALDLILVHNHPGVLDALLTRGVHVPIVYLAPPGPLQRIAMEHAASGVVFVPVPLGYVRLLWALFLALYTYDPTALVYRGRDGSVLPADAPGHAPAYHKPPPPARTSSVEDADVRDDDDTELDRPSASRESSGTSLTELIDEHGERDDDESLPPVYEPCAIPPEDAAHAETSAAPTPASASSASADATSPAVSSNGTVPADPASPETVVDDAVSTPIQRTQEPPDYFTKAVSQLATQPANSGLVIRSADGRAAGIFFHPPPDAAEDAAAPEGADAADGDAPDAADTAEAPPPTLPEFVDKDGGDHESSFDLAVPPPLPPPGAVGVSPSAAESAPDASPATVASPSTELSLSNTTFLTEPMDVALSVTDPVRGEKLYPSGHVMQPVGFETILGDAATPESSNAGDESVSITPRPAAPAPAAAPPAASAEPAAPAAPAPAAPEPPRAPAAGVSAPGADLARMRAMERPPGVERPGAPQSIELPPPPRLPVSEGGEAVRGQPTPYSHLSSKLKRTSAQPQSGLLIGGGAFGAERERRESSGSSGSAAMAAATPGRVSPTVAARLQRRKLALRDDFLPPVKVLIVEDNVINQRILSTFLRKRQIKYEVAKDGREAVDKWRQGDFHLILMDIQLPVLDGIEATKEIRRLERGARESPLGEEPTPAAMSPAARHSVIIVALTASVLSSDRVAALAAGCNDFLNKPVSLPWLQRKILEWGSMQYLLHAGRAALGAPQTPPTPGGARPERTERARKPRASFDRLVNEKAQQVATRLHLSPPRARGPGQESDV</sequence>
<name>A0AAF0IU63_9BASI</name>
<dbReference type="AlphaFoldDB" id="A0AAF0IU63"/>
<feature type="region of interest" description="Disordered" evidence="4">
    <location>
        <begin position="671"/>
        <end position="773"/>
    </location>
</feature>
<dbReference type="InterPro" id="IPR001789">
    <property type="entry name" value="Sig_transdc_resp-reg_receiver"/>
</dbReference>
<keyword evidence="7" id="KW-1185">Reference proteome</keyword>
<feature type="region of interest" description="Disordered" evidence="4">
    <location>
        <begin position="325"/>
        <end position="397"/>
    </location>
</feature>
<feature type="compositionally biased region" description="Polar residues" evidence="4">
    <location>
        <begin position="756"/>
        <end position="772"/>
    </location>
</feature>
<evidence type="ECO:0000259" key="5">
    <source>
        <dbReference type="PROSITE" id="PS50110"/>
    </source>
</evidence>
<feature type="compositionally biased region" description="Pro residues" evidence="4">
    <location>
        <begin position="848"/>
        <end position="861"/>
    </location>
</feature>
<feature type="compositionally biased region" description="Basic and acidic residues" evidence="4">
    <location>
        <begin position="874"/>
        <end position="884"/>
    </location>
</feature>
<evidence type="ECO:0000256" key="1">
    <source>
        <dbReference type="ARBA" id="ARBA00022553"/>
    </source>
</evidence>
<feature type="region of interest" description="Disordered" evidence="4">
    <location>
        <begin position="505"/>
        <end position="639"/>
    </location>
</feature>
<protein>
    <submittedName>
        <fullName evidence="6">Two-component response regulator SSK1p</fullName>
    </submittedName>
</protein>
<dbReference type="SUPFAM" id="SSF52172">
    <property type="entry name" value="CheY-like"/>
    <property type="match status" value="1"/>
</dbReference>
<dbReference type="SMART" id="SM00448">
    <property type="entry name" value="REC"/>
    <property type="match status" value="1"/>
</dbReference>
<dbReference type="Gene3D" id="3.40.50.2300">
    <property type="match status" value="1"/>
</dbReference>
<evidence type="ECO:0000313" key="6">
    <source>
        <dbReference type="EMBL" id="WFD04173.1"/>
    </source>
</evidence>
<dbReference type="Proteomes" id="UP001214603">
    <property type="component" value="Chromosome 7"/>
</dbReference>
<dbReference type="EMBL" id="CP119940">
    <property type="protein sequence ID" value="WFD04173.1"/>
    <property type="molecule type" value="Genomic_DNA"/>
</dbReference>
<feature type="compositionally biased region" description="Basic and acidic residues" evidence="4">
    <location>
        <begin position="1155"/>
        <end position="1174"/>
    </location>
</feature>
<feature type="domain" description="Response regulatory" evidence="5">
    <location>
        <begin position="993"/>
        <end position="1129"/>
    </location>
</feature>
<dbReference type="Pfam" id="PF00072">
    <property type="entry name" value="Response_reg"/>
    <property type="match status" value="1"/>
</dbReference>
<feature type="compositionally biased region" description="Polar residues" evidence="4">
    <location>
        <begin position="544"/>
        <end position="553"/>
    </location>
</feature>
<evidence type="ECO:0000256" key="4">
    <source>
        <dbReference type="SAM" id="MobiDB-lite"/>
    </source>
</evidence>
<feature type="compositionally biased region" description="Low complexity" evidence="4">
    <location>
        <begin position="356"/>
        <end position="375"/>
    </location>
</feature>
<keyword evidence="2" id="KW-0902">Two-component regulatory system</keyword>
<dbReference type="GO" id="GO:0000156">
    <property type="term" value="F:phosphorelay response regulator activity"/>
    <property type="evidence" value="ECO:0007669"/>
    <property type="project" value="UniProtKB-ARBA"/>
</dbReference>
<feature type="compositionally biased region" description="Low complexity" evidence="4">
    <location>
        <begin position="838"/>
        <end position="847"/>
    </location>
</feature>
<feature type="compositionally biased region" description="Polar residues" evidence="4">
    <location>
        <begin position="916"/>
        <end position="934"/>
    </location>
</feature>
<evidence type="ECO:0000256" key="3">
    <source>
        <dbReference type="PROSITE-ProRule" id="PRU00169"/>
    </source>
</evidence>
<dbReference type="PROSITE" id="PS50110">
    <property type="entry name" value="RESPONSE_REGULATORY"/>
    <property type="match status" value="1"/>
</dbReference>
<feature type="modified residue" description="4-aspartylphosphate" evidence="3">
    <location>
        <position position="1042"/>
    </location>
</feature>
<keyword evidence="1 3" id="KW-0597">Phosphoprotein</keyword>
<feature type="compositionally biased region" description="Low complexity" evidence="4">
    <location>
        <begin position="953"/>
        <end position="964"/>
    </location>
</feature>
<gene>
    <name evidence="6" type="primary">MgSsk1</name>
    <name evidence="6" type="ORF">MOBT1_002876</name>
</gene>
<accession>A0AAF0IU63</accession>
<dbReference type="InterPro" id="IPR011006">
    <property type="entry name" value="CheY-like_superfamily"/>
</dbReference>
<organism evidence="6 7">
    <name type="scientific">Malassezia obtusa</name>
    <dbReference type="NCBI Taxonomy" id="76774"/>
    <lineage>
        <taxon>Eukaryota</taxon>
        <taxon>Fungi</taxon>
        <taxon>Dikarya</taxon>
        <taxon>Basidiomycota</taxon>
        <taxon>Ustilaginomycotina</taxon>
        <taxon>Malasseziomycetes</taxon>
        <taxon>Malasseziales</taxon>
        <taxon>Malasseziaceae</taxon>
        <taxon>Malassezia</taxon>
    </lineage>
</organism>
<feature type="compositionally biased region" description="Low complexity" evidence="4">
    <location>
        <begin position="738"/>
        <end position="755"/>
    </location>
</feature>
<feature type="compositionally biased region" description="Basic and acidic residues" evidence="4">
    <location>
        <begin position="713"/>
        <end position="724"/>
    </location>
</feature>